<dbReference type="InterPro" id="IPR024197">
    <property type="entry name" value="TPP-like"/>
</dbReference>
<keyword evidence="2" id="KW-1185">Reference proteome</keyword>
<dbReference type="PIRSF" id="PIRSF030802">
    <property type="entry name" value="UCP030802"/>
    <property type="match status" value="1"/>
</dbReference>
<dbReference type="RefSeq" id="WP_132245520.1">
    <property type="nucleotide sequence ID" value="NZ_SLWV01000013.1"/>
</dbReference>
<protein>
    <submittedName>
        <fullName evidence="1">Hydroxymethylpyrimidine pyrophosphatase-like HAD family hydrolase</fullName>
    </submittedName>
</protein>
<name>A0A4R2KP69_9FIRM</name>
<dbReference type="Proteomes" id="UP000294919">
    <property type="component" value="Unassembled WGS sequence"/>
</dbReference>
<evidence type="ECO:0000313" key="1">
    <source>
        <dbReference type="EMBL" id="TCO74407.1"/>
    </source>
</evidence>
<dbReference type="EMBL" id="SLWV01000013">
    <property type="protein sequence ID" value="TCO74407.1"/>
    <property type="molecule type" value="Genomic_DNA"/>
</dbReference>
<proteinExistence type="predicted"/>
<dbReference type="AlphaFoldDB" id="A0A4R2KP69"/>
<reference evidence="1 2" key="1">
    <citation type="submission" date="2019-03" db="EMBL/GenBank/DDBJ databases">
        <title>Genomic Encyclopedia of Type Strains, Phase IV (KMG-IV): sequencing the most valuable type-strain genomes for metagenomic binning, comparative biology and taxonomic classification.</title>
        <authorList>
            <person name="Goeker M."/>
        </authorList>
    </citation>
    <scope>NUCLEOTIDE SEQUENCE [LARGE SCALE GENOMIC DNA]</scope>
    <source>
        <strain evidence="1 2">DSM 102940</strain>
    </source>
</reference>
<gene>
    <name evidence="1" type="ORF">EV214_11352</name>
</gene>
<dbReference type="GO" id="GO:0016787">
    <property type="term" value="F:hydrolase activity"/>
    <property type="evidence" value="ECO:0007669"/>
    <property type="project" value="UniProtKB-KW"/>
</dbReference>
<organism evidence="1 2">
    <name type="scientific">Marinisporobacter balticus</name>
    <dbReference type="NCBI Taxonomy" id="2018667"/>
    <lineage>
        <taxon>Bacteria</taxon>
        <taxon>Bacillati</taxon>
        <taxon>Bacillota</taxon>
        <taxon>Clostridia</taxon>
        <taxon>Peptostreptococcales</taxon>
        <taxon>Thermotaleaceae</taxon>
        <taxon>Marinisporobacter</taxon>
    </lineage>
</organism>
<accession>A0A4R2KP69</accession>
<dbReference type="OrthoDB" id="1666512at2"/>
<evidence type="ECO:0000313" key="2">
    <source>
        <dbReference type="Proteomes" id="UP000294919"/>
    </source>
</evidence>
<comment type="caution">
    <text evidence="1">The sequence shown here is derived from an EMBL/GenBank/DDBJ whole genome shotgun (WGS) entry which is preliminary data.</text>
</comment>
<dbReference type="SUPFAM" id="SSF56784">
    <property type="entry name" value="HAD-like"/>
    <property type="match status" value="1"/>
</dbReference>
<keyword evidence="1" id="KW-0378">Hydrolase</keyword>
<dbReference type="Gene3D" id="3.40.50.1000">
    <property type="entry name" value="HAD superfamily/HAD-like"/>
    <property type="match status" value="2"/>
</dbReference>
<dbReference type="InterPro" id="IPR036412">
    <property type="entry name" value="HAD-like_sf"/>
</dbReference>
<sequence length="268" mass="31530">MIFASDLDRTLIYSKKFISDHKDIRLIEKKEDESISFMTEIAIKKLKKLSDELLFIPVTTRTIEQYRRISILEKIAHKYAIVSNGGNIIIDGEVDRYWSQFIRNKIKRMCLPFKDLLLKFKEIESIEWVKRKRTADNLFTYCIVERDNIPMEKLNSFMEWLEHRNWKGSLQGRKLYFVPKCVCKWEATKYIKECENIDFVASAGDSLLDLPMLKMADYAISPPHGEIYKDHRESKAAQNIIFTEKEGIFAAEEILEKINICKESVLNV</sequence>
<dbReference type="InterPro" id="IPR023214">
    <property type="entry name" value="HAD_sf"/>
</dbReference>